<feature type="chain" id="PRO_5019207803" evidence="1">
    <location>
        <begin position="25"/>
        <end position="426"/>
    </location>
</feature>
<evidence type="ECO:0000313" key="2">
    <source>
        <dbReference type="EMBL" id="VEF10788.1"/>
    </source>
</evidence>
<reference evidence="2 3" key="1">
    <citation type="submission" date="2018-12" db="EMBL/GenBank/DDBJ databases">
        <authorList>
            <consortium name="Pathogen Informatics"/>
        </authorList>
    </citation>
    <scope>NUCLEOTIDE SEQUENCE [LARGE SCALE GENOMIC DNA]</scope>
    <source>
        <strain evidence="2 3">NCTC9428</strain>
    </source>
</reference>
<dbReference type="EMBL" id="LR134318">
    <property type="protein sequence ID" value="VEF10788.1"/>
    <property type="molecule type" value="Genomic_DNA"/>
</dbReference>
<organism evidence="2 3">
    <name type="scientific">Pseudomonas fluorescens</name>
    <dbReference type="NCBI Taxonomy" id="294"/>
    <lineage>
        <taxon>Bacteria</taxon>
        <taxon>Pseudomonadati</taxon>
        <taxon>Pseudomonadota</taxon>
        <taxon>Gammaproteobacteria</taxon>
        <taxon>Pseudomonadales</taxon>
        <taxon>Pseudomonadaceae</taxon>
        <taxon>Pseudomonas</taxon>
    </lineage>
</organism>
<dbReference type="AlphaFoldDB" id="A0A448DVL6"/>
<sequence length="426" mass="46603">MNVHRLLVNSTLLLCLLFGELAGAVSGPEVAQVLNSRYAIDRPSCPGDTDAYHCSGVLVRGSQVAVGRAFWMLSPEAVGSGYERFAYLRKDIPRDSSLLQNGFVFTDKFTALGLGKTLEVSPSDPNAEVRVKNWNEQAPQHIPVEGLFYDRNWPTGLLAAQRDQRDYFLATGLWLPILRLDLRDAAQQIFGFNQQDQLYGGYQVAARLNARFRDTAVACRDGRAAFHCNGVLLRGTAASTQFHAWNPSPNSVGRNGVSFSWARADVGMTQIAGNQGLIFKESAAPTPYNAAWRCIYPTNAGTSGIPNSCRTYCDALGVTTVAAYRAQGGTCSFNVTPPQVQLSIDVRNRNPAWNEVIVAAWPQNIPQQLPLEAIFVVAGTAGLKDAQFIQRDFFQQTTRTVPVVRIALNAANGLPFTYEPLDQGVQ</sequence>
<name>A0A448DVL6_PSEFL</name>
<gene>
    <name evidence="2" type="ORF">NCTC9428_02398</name>
</gene>
<dbReference type="SUPFAM" id="SSF55031">
    <property type="entry name" value="Bacterial exopeptidase dimerisation domain"/>
    <property type="match status" value="1"/>
</dbReference>
<protein>
    <submittedName>
        <fullName evidence="2">Halovibrin HvnA</fullName>
    </submittedName>
</protein>
<accession>A0A448DVL6</accession>
<dbReference type="Proteomes" id="UP000281909">
    <property type="component" value="Chromosome"/>
</dbReference>
<dbReference type="RefSeq" id="WP_126362809.1">
    <property type="nucleotide sequence ID" value="NZ_LR134318.1"/>
</dbReference>
<dbReference type="InterPro" id="IPR036264">
    <property type="entry name" value="Bact_exopeptidase_dim_dom"/>
</dbReference>
<proteinExistence type="predicted"/>
<evidence type="ECO:0000313" key="3">
    <source>
        <dbReference type="Proteomes" id="UP000281909"/>
    </source>
</evidence>
<keyword evidence="1" id="KW-0732">Signal</keyword>
<evidence type="ECO:0000256" key="1">
    <source>
        <dbReference type="SAM" id="SignalP"/>
    </source>
</evidence>
<dbReference type="OrthoDB" id="6766953at2"/>
<feature type="signal peptide" evidence="1">
    <location>
        <begin position="1"/>
        <end position="24"/>
    </location>
</feature>